<gene>
    <name evidence="2" type="ORF">Cgig2_027445</name>
</gene>
<dbReference type="EMBL" id="JAKOGI010002896">
    <property type="protein sequence ID" value="KAJ8421147.1"/>
    <property type="molecule type" value="Genomic_DNA"/>
</dbReference>
<accession>A0A9Q1GHK4</accession>
<evidence type="ECO:0000256" key="1">
    <source>
        <dbReference type="SAM" id="Phobius"/>
    </source>
</evidence>
<keyword evidence="1" id="KW-1133">Transmembrane helix</keyword>
<keyword evidence="1" id="KW-0472">Membrane</keyword>
<evidence type="ECO:0000313" key="3">
    <source>
        <dbReference type="Proteomes" id="UP001153076"/>
    </source>
</evidence>
<name>A0A9Q1GHK4_9CARY</name>
<feature type="transmembrane region" description="Helical" evidence="1">
    <location>
        <begin position="44"/>
        <end position="63"/>
    </location>
</feature>
<keyword evidence="1" id="KW-0812">Transmembrane</keyword>
<protein>
    <submittedName>
        <fullName evidence="2">Uncharacterized protein</fullName>
    </submittedName>
</protein>
<evidence type="ECO:0000313" key="2">
    <source>
        <dbReference type="EMBL" id="KAJ8421147.1"/>
    </source>
</evidence>
<dbReference type="Proteomes" id="UP001153076">
    <property type="component" value="Unassembled WGS sequence"/>
</dbReference>
<reference evidence="2" key="1">
    <citation type="submission" date="2022-04" db="EMBL/GenBank/DDBJ databases">
        <title>Carnegiea gigantea Genome sequencing and assembly v2.</title>
        <authorList>
            <person name="Copetti D."/>
            <person name="Sanderson M.J."/>
            <person name="Burquez A."/>
            <person name="Wojciechowski M.F."/>
        </authorList>
    </citation>
    <scope>NUCLEOTIDE SEQUENCE</scope>
    <source>
        <strain evidence="2">SGP5-SGP5p</strain>
        <tissue evidence="2">Aerial part</tissue>
    </source>
</reference>
<keyword evidence="3" id="KW-1185">Reference proteome</keyword>
<organism evidence="2 3">
    <name type="scientific">Carnegiea gigantea</name>
    <dbReference type="NCBI Taxonomy" id="171969"/>
    <lineage>
        <taxon>Eukaryota</taxon>
        <taxon>Viridiplantae</taxon>
        <taxon>Streptophyta</taxon>
        <taxon>Embryophyta</taxon>
        <taxon>Tracheophyta</taxon>
        <taxon>Spermatophyta</taxon>
        <taxon>Magnoliopsida</taxon>
        <taxon>eudicotyledons</taxon>
        <taxon>Gunneridae</taxon>
        <taxon>Pentapetalae</taxon>
        <taxon>Caryophyllales</taxon>
        <taxon>Cactineae</taxon>
        <taxon>Cactaceae</taxon>
        <taxon>Cactoideae</taxon>
        <taxon>Echinocereeae</taxon>
        <taxon>Carnegiea</taxon>
    </lineage>
</organism>
<comment type="caution">
    <text evidence="2">The sequence shown here is derived from an EMBL/GenBank/DDBJ whole genome shotgun (WGS) entry which is preliminary data.</text>
</comment>
<sequence>MEELHIGPFAVLMTLIIGSPSVSVQGVGCLVLWAVALTRRGDELNLLGISLLGFGLLALIHVMERHWSRATYPSSFRRSTATLTPQANASAMVISSSVTLGELGRWIDLDEVRGRLLGAHGSTAGNLRSCPHDLWGGSVFAAVGGVVPHRPASQVPRRGWGLTQRSHWCGLQFAGAYERAGLPRVSYREALGRVLGERRTFLVKHQQLSQQIGGTRLGRLVDPPGAVFPPPASAWRQLPLVQGWRSRTPRPLALPLLAVHKTKKKLCQNQTKKPINTGAANTLRKTLKKPVQRLPVAKLAFPPFRPSHRIYRLPHELGDRSRLFILPDVIVEVAGHLPLLSRWLPKGVPDGFALIPIRNVSLTQLTVYKKEAILSMFHR</sequence>
<feature type="transmembrane region" description="Helical" evidence="1">
    <location>
        <begin position="6"/>
        <end position="37"/>
    </location>
</feature>
<dbReference type="AlphaFoldDB" id="A0A9Q1GHK4"/>
<proteinExistence type="predicted"/>